<dbReference type="PROSITE" id="PS01186">
    <property type="entry name" value="EGF_2"/>
    <property type="match status" value="2"/>
</dbReference>
<evidence type="ECO:0000256" key="3">
    <source>
        <dbReference type="PROSITE-ProRule" id="PRU00076"/>
    </source>
</evidence>
<feature type="disulfide bond" evidence="3">
    <location>
        <begin position="200"/>
        <end position="210"/>
    </location>
</feature>
<dbReference type="SUPFAM" id="SSF53098">
    <property type="entry name" value="Ribonuclease H-like"/>
    <property type="match status" value="1"/>
</dbReference>
<keyword evidence="1" id="KW-0732">Signal</keyword>
<dbReference type="Gene3D" id="2.60.40.2170">
    <property type="entry name" value="Wnt, WIF domain"/>
    <property type="match status" value="1"/>
</dbReference>
<keyword evidence="2" id="KW-0325">Glycoprotein</keyword>
<feature type="domain" description="EGF-like" evidence="5">
    <location>
        <begin position="197"/>
        <end position="228"/>
    </location>
</feature>
<feature type="domain" description="EGF-like" evidence="5">
    <location>
        <begin position="164"/>
        <end position="196"/>
    </location>
</feature>
<dbReference type="InterPro" id="IPR050951">
    <property type="entry name" value="Retrovirus_Pol_polyprotein"/>
</dbReference>
<evidence type="ECO:0000313" key="9">
    <source>
        <dbReference type="Proteomes" id="UP001186944"/>
    </source>
</evidence>
<feature type="region of interest" description="Disordered" evidence="4">
    <location>
        <begin position="734"/>
        <end position="826"/>
    </location>
</feature>
<gene>
    <name evidence="8" type="ORF">FSP39_023076</name>
</gene>
<feature type="compositionally biased region" description="Polar residues" evidence="4">
    <location>
        <begin position="796"/>
        <end position="813"/>
    </location>
</feature>
<dbReference type="SMART" id="SM00469">
    <property type="entry name" value="WIF"/>
    <property type="match status" value="1"/>
</dbReference>
<reference evidence="8" key="1">
    <citation type="submission" date="2019-08" db="EMBL/GenBank/DDBJ databases">
        <title>The improved chromosome-level genome for the pearl oyster Pinctada fucata martensii using PacBio sequencing and Hi-C.</title>
        <authorList>
            <person name="Zheng Z."/>
        </authorList>
    </citation>
    <scope>NUCLEOTIDE SEQUENCE</scope>
    <source>
        <strain evidence="8">ZZ-2019</strain>
        <tissue evidence="8">Adductor muscle</tissue>
    </source>
</reference>
<dbReference type="AlphaFoldDB" id="A0AA88YFF7"/>
<dbReference type="PROSITE" id="PS50026">
    <property type="entry name" value="EGF_3"/>
    <property type="match status" value="2"/>
</dbReference>
<dbReference type="EMBL" id="VSWD01000005">
    <property type="protein sequence ID" value="KAK3103943.1"/>
    <property type="molecule type" value="Genomic_DNA"/>
</dbReference>
<evidence type="ECO:0000256" key="1">
    <source>
        <dbReference type="ARBA" id="ARBA00022729"/>
    </source>
</evidence>
<feature type="non-terminal residue" evidence="8">
    <location>
        <position position="1"/>
    </location>
</feature>
<feature type="domain" description="Integrase catalytic" evidence="7">
    <location>
        <begin position="458"/>
        <end position="611"/>
    </location>
</feature>
<dbReference type="Pfam" id="PF02019">
    <property type="entry name" value="WIF"/>
    <property type="match status" value="1"/>
</dbReference>
<accession>A0AA88YFF7</accession>
<comment type="caution">
    <text evidence="3">Lacks conserved residue(s) required for the propagation of feature annotation.</text>
</comment>
<dbReference type="InterPro" id="IPR001584">
    <property type="entry name" value="Integrase_cat-core"/>
</dbReference>
<dbReference type="InterPro" id="IPR000742">
    <property type="entry name" value="EGF"/>
</dbReference>
<feature type="disulfide bond" evidence="3">
    <location>
        <begin position="168"/>
        <end position="178"/>
    </location>
</feature>
<feature type="compositionally biased region" description="Basic residues" evidence="4">
    <location>
        <begin position="230"/>
        <end position="267"/>
    </location>
</feature>
<evidence type="ECO:0000256" key="4">
    <source>
        <dbReference type="SAM" id="MobiDB-lite"/>
    </source>
</evidence>
<dbReference type="InterPro" id="IPR012337">
    <property type="entry name" value="RNaseH-like_sf"/>
</dbReference>
<dbReference type="InterPro" id="IPR036397">
    <property type="entry name" value="RNaseH_sf"/>
</dbReference>
<name>A0AA88YFF7_PINIB</name>
<dbReference type="Gene3D" id="3.30.420.10">
    <property type="entry name" value="Ribonuclease H-like superfamily/Ribonuclease H"/>
    <property type="match status" value="1"/>
</dbReference>
<evidence type="ECO:0000313" key="8">
    <source>
        <dbReference type="EMBL" id="KAK3103943.1"/>
    </source>
</evidence>
<feature type="compositionally biased region" description="Pro residues" evidence="4">
    <location>
        <begin position="746"/>
        <end position="756"/>
    </location>
</feature>
<evidence type="ECO:0000259" key="7">
    <source>
        <dbReference type="PROSITE" id="PS50994"/>
    </source>
</evidence>
<dbReference type="PANTHER" id="PTHR37984">
    <property type="entry name" value="PROTEIN CBG26694"/>
    <property type="match status" value="1"/>
</dbReference>
<dbReference type="PROSITE" id="PS50994">
    <property type="entry name" value="INTEGRASE"/>
    <property type="match status" value="1"/>
</dbReference>
<dbReference type="GO" id="GO:0015074">
    <property type="term" value="P:DNA integration"/>
    <property type="evidence" value="ECO:0007669"/>
    <property type="project" value="InterPro"/>
</dbReference>
<feature type="disulfide bond" evidence="3">
    <location>
        <begin position="218"/>
        <end position="227"/>
    </location>
</feature>
<dbReference type="PANTHER" id="PTHR37984:SF7">
    <property type="entry name" value="INTEGRASE CATALYTIC DOMAIN-CONTAINING PROTEIN"/>
    <property type="match status" value="1"/>
</dbReference>
<dbReference type="PROSITE" id="PS00022">
    <property type="entry name" value="EGF_1"/>
    <property type="match status" value="2"/>
</dbReference>
<feature type="compositionally biased region" description="Polar residues" evidence="4">
    <location>
        <begin position="768"/>
        <end position="788"/>
    </location>
</feature>
<feature type="disulfide bond" evidence="3">
    <location>
        <begin position="186"/>
        <end position="195"/>
    </location>
</feature>
<evidence type="ECO:0000259" key="5">
    <source>
        <dbReference type="PROSITE" id="PS50026"/>
    </source>
</evidence>
<feature type="compositionally biased region" description="Basic and acidic residues" evidence="4">
    <location>
        <begin position="814"/>
        <end position="826"/>
    </location>
</feature>
<dbReference type="GO" id="GO:0003676">
    <property type="term" value="F:nucleic acid binding"/>
    <property type="evidence" value="ECO:0007669"/>
    <property type="project" value="InterPro"/>
</dbReference>
<keyword evidence="9" id="KW-1185">Reference proteome</keyword>
<evidence type="ECO:0000256" key="2">
    <source>
        <dbReference type="ARBA" id="ARBA00023180"/>
    </source>
</evidence>
<dbReference type="Proteomes" id="UP001186944">
    <property type="component" value="Unassembled WGS sequence"/>
</dbReference>
<dbReference type="SMART" id="SM00181">
    <property type="entry name" value="EGF"/>
    <property type="match status" value="3"/>
</dbReference>
<dbReference type="Gene3D" id="2.10.25.10">
    <property type="entry name" value="Laminin"/>
    <property type="match status" value="3"/>
</dbReference>
<sequence>GYKLDVFIISDGNVVSYIRNPTFEKSVPVIPPEVNTVNLTWEAPADTYTYWFDDLKSLDEELLYQPLLSIPVSGIIPEGPKVFQMSIPCTGKNKGIAALILGLQIFVEKSGLAIRGSPLKLKLKKQCEAFVPSTLCESECLNGGRCNSLGHCECMQGFAGLRCERSMCDPGCENNGTCMSPKVCICPDGYSGERCERALCKSACQHGGRCIQEDVCWCTSGFYGKSCQFRKRPKRRSSKNRRKKKKGKNKKRRRNKKVKRKNRKSLKKKADCIFRHPTSDPELLYLPDDSQSTIESTYTPNSLDIIRCDEDSDDADTVLIASAACSLGSLSIKSVTWDRVRLETASDNNMHLLLQLIESGLPNSRNQYPPPLREYFQHRDHLHTIDGVVMYKDRIVIPPTLRNEVLSALHSAHQGVTTMTSRAESSVSPDIIETRAQCNHCNRIAPSNPNAPTAPLIPPDYPFHCICADFFHHRVIYYLVIVDRYSNWPIIEKSNGATGLIDCLAVTFGIPTELASDGGPEFTALHVTTRQFLKDWGVHHRLSSVAFPHSNCRAEVGVKTVKRLIADNTNSHGDLNTDYFQRAMLQYRNTPDRDTKLSPAMHPIRDFIPIPPGKYKPHTTWQQTSLAREEALRNRHMREAERWTEHTKRLLPLSVGDTVRIQNQTGPHPLRWDKTGTSIEVRQFDQYVVKVDGSGRVTLRNRKFLKKYVPVKPSEPTVTIDHDLLLEKVRNQSKVDSGVNRHVAIPSPPAPQPDVPSPTRSNDREGNPNCTLTIPKTPQRPMITNNKTIPRRLAFSDNSPQPMEPATTPTGSSEPRRSGRELRPPA</sequence>
<dbReference type="CDD" id="cd00054">
    <property type="entry name" value="EGF_CA"/>
    <property type="match status" value="3"/>
</dbReference>
<proteinExistence type="predicted"/>
<keyword evidence="3" id="KW-1015">Disulfide bond</keyword>
<dbReference type="PROSITE" id="PS50814">
    <property type="entry name" value="WIF"/>
    <property type="match status" value="1"/>
</dbReference>
<comment type="caution">
    <text evidence="8">The sequence shown here is derived from an EMBL/GenBank/DDBJ whole genome shotgun (WGS) entry which is preliminary data.</text>
</comment>
<feature type="region of interest" description="Disordered" evidence="4">
    <location>
        <begin position="230"/>
        <end position="268"/>
    </location>
</feature>
<dbReference type="InterPro" id="IPR003306">
    <property type="entry name" value="WIF"/>
</dbReference>
<protein>
    <submittedName>
        <fullName evidence="8">Uncharacterized protein</fullName>
    </submittedName>
</protein>
<dbReference type="InterPro" id="IPR038677">
    <property type="entry name" value="WIF_sf"/>
</dbReference>
<dbReference type="Pfam" id="PF00665">
    <property type="entry name" value="rve"/>
    <property type="match status" value="1"/>
</dbReference>
<feature type="domain" description="WIF" evidence="6">
    <location>
        <begin position="1"/>
        <end position="127"/>
    </location>
</feature>
<evidence type="ECO:0000259" key="6">
    <source>
        <dbReference type="PROSITE" id="PS50814"/>
    </source>
</evidence>
<organism evidence="8 9">
    <name type="scientific">Pinctada imbricata</name>
    <name type="common">Atlantic pearl-oyster</name>
    <name type="synonym">Pinctada martensii</name>
    <dbReference type="NCBI Taxonomy" id="66713"/>
    <lineage>
        <taxon>Eukaryota</taxon>
        <taxon>Metazoa</taxon>
        <taxon>Spiralia</taxon>
        <taxon>Lophotrochozoa</taxon>
        <taxon>Mollusca</taxon>
        <taxon>Bivalvia</taxon>
        <taxon>Autobranchia</taxon>
        <taxon>Pteriomorphia</taxon>
        <taxon>Pterioida</taxon>
        <taxon>Pterioidea</taxon>
        <taxon>Pteriidae</taxon>
        <taxon>Pinctada</taxon>
    </lineage>
</organism>
<keyword evidence="3" id="KW-0245">EGF-like domain</keyword>